<dbReference type="Pfam" id="PF04824">
    <property type="entry name" value="Rad21_Rec8"/>
    <property type="match status" value="1"/>
</dbReference>
<dbReference type="AlphaFoldDB" id="A0A0H2RY54"/>
<feature type="region of interest" description="Disordered" evidence="4">
    <location>
        <begin position="152"/>
        <end position="180"/>
    </location>
</feature>
<dbReference type="Proteomes" id="UP000053477">
    <property type="component" value="Unassembled WGS sequence"/>
</dbReference>
<dbReference type="InterPro" id="IPR039781">
    <property type="entry name" value="Rad21/Rec8-like"/>
</dbReference>
<feature type="domain" description="Rad21/Rec8-like protein C-terminal eukaryotic" evidence="5">
    <location>
        <begin position="730"/>
        <end position="771"/>
    </location>
</feature>
<reference evidence="7 8" key="1">
    <citation type="submission" date="2015-04" db="EMBL/GenBank/DDBJ databases">
        <title>Complete genome sequence of Schizopora paradoxa KUC8140, a cosmopolitan wood degrader in East Asia.</title>
        <authorList>
            <consortium name="DOE Joint Genome Institute"/>
            <person name="Min B."/>
            <person name="Park H."/>
            <person name="Jang Y."/>
            <person name="Kim J.-J."/>
            <person name="Kim K.H."/>
            <person name="Pangilinan J."/>
            <person name="Lipzen A."/>
            <person name="Riley R."/>
            <person name="Grigoriev I.V."/>
            <person name="Spatafora J.W."/>
            <person name="Choi I.-G."/>
        </authorList>
    </citation>
    <scope>NUCLEOTIDE SEQUENCE [LARGE SCALE GENOMIC DNA]</scope>
    <source>
        <strain evidence="7 8">KUC8140</strain>
    </source>
</reference>
<dbReference type="InterPro" id="IPR006910">
    <property type="entry name" value="Rad21_Rec8_N"/>
</dbReference>
<dbReference type="GO" id="GO:0007062">
    <property type="term" value="P:sister chromatid cohesion"/>
    <property type="evidence" value="ECO:0007669"/>
    <property type="project" value="InterPro"/>
</dbReference>
<keyword evidence="3" id="KW-0539">Nucleus</keyword>
<organism evidence="7 8">
    <name type="scientific">Schizopora paradoxa</name>
    <dbReference type="NCBI Taxonomy" id="27342"/>
    <lineage>
        <taxon>Eukaryota</taxon>
        <taxon>Fungi</taxon>
        <taxon>Dikarya</taxon>
        <taxon>Basidiomycota</taxon>
        <taxon>Agaricomycotina</taxon>
        <taxon>Agaricomycetes</taxon>
        <taxon>Hymenochaetales</taxon>
        <taxon>Schizoporaceae</taxon>
        <taxon>Schizopora</taxon>
    </lineage>
</organism>
<evidence type="ECO:0008006" key="9">
    <source>
        <dbReference type="Google" id="ProtNLM"/>
    </source>
</evidence>
<feature type="compositionally biased region" description="Basic and acidic residues" evidence="4">
    <location>
        <begin position="330"/>
        <end position="347"/>
    </location>
</feature>
<dbReference type="GO" id="GO:0008278">
    <property type="term" value="C:cohesin complex"/>
    <property type="evidence" value="ECO:0007669"/>
    <property type="project" value="InterPro"/>
</dbReference>
<feature type="compositionally biased region" description="Basic and acidic residues" evidence="4">
    <location>
        <begin position="547"/>
        <end position="561"/>
    </location>
</feature>
<proteinExistence type="inferred from homology"/>
<dbReference type="InterPro" id="IPR006909">
    <property type="entry name" value="Rad21/Rec8_C_eu"/>
</dbReference>
<feature type="region of interest" description="Disordered" evidence="4">
    <location>
        <begin position="546"/>
        <end position="594"/>
    </location>
</feature>
<dbReference type="Pfam" id="PF04825">
    <property type="entry name" value="Rad21_Rec8_N"/>
    <property type="match status" value="1"/>
</dbReference>
<dbReference type="EMBL" id="KQ085909">
    <property type="protein sequence ID" value="KLO17000.1"/>
    <property type="molecule type" value="Genomic_DNA"/>
</dbReference>
<gene>
    <name evidence="7" type="ORF">SCHPADRAFT_926107</name>
</gene>
<evidence type="ECO:0000313" key="8">
    <source>
        <dbReference type="Proteomes" id="UP000053477"/>
    </source>
</evidence>
<comment type="similarity">
    <text evidence="2">Belongs to the rad21 family.</text>
</comment>
<dbReference type="GO" id="GO:0005634">
    <property type="term" value="C:nucleus"/>
    <property type="evidence" value="ECO:0007669"/>
    <property type="project" value="UniProtKB-SubCell"/>
</dbReference>
<feature type="domain" description="Rad21/Rec8-like protein N-terminal" evidence="6">
    <location>
        <begin position="1"/>
        <end position="99"/>
    </location>
</feature>
<evidence type="ECO:0000256" key="3">
    <source>
        <dbReference type="ARBA" id="ARBA00023242"/>
    </source>
</evidence>
<dbReference type="SUPFAM" id="SSF46785">
    <property type="entry name" value="Winged helix' DNA-binding domain"/>
    <property type="match status" value="1"/>
</dbReference>
<feature type="region of interest" description="Disordered" evidence="4">
    <location>
        <begin position="309"/>
        <end position="354"/>
    </location>
</feature>
<evidence type="ECO:0000259" key="6">
    <source>
        <dbReference type="Pfam" id="PF04825"/>
    </source>
</evidence>
<evidence type="ECO:0000259" key="5">
    <source>
        <dbReference type="Pfam" id="PF04824"/>
    </source>
</evidence>
<dbReference type="PANTHER" id="PTHR12585">
    <property type="entry name" value="SCC1 / RAD21 FAMILY MEMBER"/>
    <property type="match status" value="1"/>
</dbReference>
<protein>
    <recommendedName>
        <fullName evidence="9">Rad21/Rec8-like protein N-terminal domain-containing protein</fullName>
    </recommendedName>
</protein>
<dbReference type="STRING" id="27342.A0A0H2RY54"/>
<sequence>MFFSAELLSKRDSGFGLLWLAATLGSKSSFKKLPKQSIRTADIPQLCDQISRPPEPLALRLSSNLMVGVARVYKIKHEFFVADVNSCFALVRKTIQEIHTLGALSDAQLTMAHPTVRPDAVTLIADPTIAVALEFDTFDASWDDIAELTTQRRRTADDEDDDEFDPQNGRSKRKGKAKASVATVEAGRGLGLHTLDEHHDHLLSTSFDANASFGGIDASSSQIDPGMNFGSFTMDDNIFNGGDGMDMGFDLGIGEDLARELGEGWGATEGGASGANDALVGSDDNMNFDAGLDTMMDFEMEMPLIELNENAPEYSESMKSKSPGSARKRMMSDSDKENRPPLEDVARDPSLSHGNNVYMGANPLDVINLPENLEPVIPEQQGVAPQVPAPHQVTRKPKRVRILIDETTELTDDELRAAREKYLERQLAIREAAERKRAEKESSKAFEDMLWGAPQGLDLPALSDFWTSRYRVQVEARSGAVDLKEKEPSPKRRKLMHNATDRDQDFYQLGNDDNALQFGNDDMAAFGGDYDFNNFNQDMDMPMDMDDPVRLRSSEEPERGRNASRAPSVLNFDPEALNPSSGTQRSAFFPWDNAAGTSSTNGGAYMPLGSGSDRISIDKADTQIKLPRSSLSISAGVGGGGSFMMPPSQTGSASGLNFGVSPDRMGHRGSDDFQFDVTNDIPNGTAQDTQDTEMTLVTLEKTSYNFLEYCKIQLQSLPGMHTSLSFDDVVPRETSTKRVAAAALYHCLVLSTKDLVSVKQEQPYEPITLRIK</sequence>
<dbReference type="InterPro" id="IPR036390">
    <property type="entry name" value="WH_DNA-bd_sf"/>
</dbReference>
<dbReference type="InterPro" id="IPR023093">
    <property type="entry name" value="ScpA-like_C"/>
</dbReference>
<dbReference type="OrthoDB" id="10071381at2759"/>
<evidence type="ECO:0000313" key="7">
    <source>
        <dbReference type="EMBL" id="KLO17000.1"/>
    </source>
</evidence>
<accession>A0A0H2RY54</accession>
<dbReference type="PANTHER" id="PTHR12585:SF72">
    <property type="entry name" value="MEIOTIC RECOMBINATION PROTEIN REC8"/>
    <property type="match status" value="1"/>
</dbReference>
<dbReference type="GO" id="GO:1990414">
    <property type="term" value="P:replication-born double-strand break repair via sister chromatid exchange"/>
    <property type="evidence" value="ECO:0007669"/>
    <property type="project" value="TreeGrafter"/>
</dbReference>
<dbReference type="FunCoup" id="A0A0H2RY54">
    <property type="interactions" value="53"/>
</dbReference>
<keyword evidence="8" id="KW-1185">Reference proteome</keyword>
<dbReference type="GO" id="GO:0003682">
    <property type="term" value="F:chromatin binding"/>
    <property type="evidence" value="ECO:0007669"/>
    <property type="project" value="TreeGrafter"/>
</dbReference>
<evidence type="ECO:0000256" key="1">
    <source>
        <dbReference type="ARBA" id="ARBA00004123"/>
    </source>
</evidence>
<comment type="subcellular location">
    <subcellularLocation>
        <location evidence="1">Nucleus</location>
    </subcellularLocation>
</comment>
<dbReference type="Gene3D" id="1.10.10.580">
    <property type="entry name" value="Structural maintenance of chromosome 1. Chain E"/>
    <property type="match status" value="1"/>
</dbReference>
<dbReference type="InParanoid" id="A0A0H2RY54"/>
<evidence type="ECO:0000256" key="2">
    <source>
        <dbReference type="ARBA" id="ARBA00009870"/>
    </source>
</evidence>
<evidence type="ECO:0000256" key="4">
    <source>
        <dbReference type="SAM" id="MobiDB-lite"/>
    </source>
</evidence>
<name>A0A0H2RY54_9AGAM</name>